<evidence type="ECO:0000313" key="8">
    <source>
        <dbReference type="Proteomes" id="UP000028725"/>
    </source>
</evidence>
<dbReference type="SUPFAM" id="SSF56112">
    <property type="entry name" value="Protein kinase-like (PK-like)"/>
    <property type="match status" value="1"/>
</dbReference>
<keyword evidence="3" id="KW-0418">Kinase</keyword>
<dbReference type="PANTHER" id="PTHR43289">
    <property type="entry name" value="MITOGEN-ACTIVATED PROTEIN KINASE KINASE KINASE 20-RELATED"/>
    <property type="match status" value="1"/>
</dbReference>
<proteinExistence type="predicted"/>
<dbReference type="SMART" id="SM00220">
    <property type="entry name" value="S_TKc"/>
    <property type="match status" value="1"/>
</dbReference>
<keyword evidence="2" id="KW-0547">Nucleotide-binding</keyword>
<dbReference type="RefSeq" id="WP_169787155.1">
    <property type="nucleotide sequence ID" value="NZ_JMCB01000023.1"/>
</dbReference>
<dbReference type="InterPro" id="IPR000719">
    <property type="entry name" value="Prot_kinase_dom"/>
</dbReference>
<keyword evidence="1" id="KW-0808">Transferase</keyword>
<keyword evidence="4" id="KW-0067">ATP-binding</keyword>
<organism evidence="7 8">
    <name type="scientific">Hyalangium minutum</name>
    <dbReference type="NCBI Taxonomy" id="394096"/>
    <lineage>
        <taxon>Bacteria</taxon>
        <taxon>Pseudomonadati</taxon>
        <taxon>Myxococcota</taxon>
        <taxon>Myxococcia</taxon>
        <taxon>Myxococcales</taxon>
        <taxon>Cystobacterineae</taxon>
        <taxon>Archangiaceae</taxon>
        <taxon>Hyalangium</taxon>
    </lineage>
</organism>
<dbReference type="EMBL" id="JMCB01000023">
    <property type="protein sequence ID" value="KFE62231.1"/>
    <property type="molecule type" value="Genomic_DNA"/>
</dbReference>
<name>A0A085W3G8_9BACT</name>
<feature type="domain" description="Protein kinase" evidence="6">
    <location>
        <begin position="4"/>
        <end position="271"/>
    </location>
</feature>
<reference evidence="7 8" key="1">
    <citation type="submission" date="2014-04" db="EMBL/GenBank/DDBJ databases">
        <title>Genome assembly of Hyalangium minutum DSM 14724.</title>
        <authorList>
            <person name="Sharma G."/>
            <person name="Subramanian S."/>
        </authorList>
    </citation>
    <scope>NUCLEOTIDE SEQUENCE [LARGE SCALE GENOMIC DNA]</scope>
    <source>
        <strain evidence="7 8">DSM 14724</strain>
    </source>
</reference>
<dbReference type="GO" id="GO:0004674">
    <property type="term" value="F:protein serine/threonine kinase activity"/>
    <property type="evidence" value="ECO:0007669"/>
    <property type="project" value="TreeGrafter"/>
</dbReference>
<dbReference type="STRING" id="394096.DB31_4337"/>
<dbReference type="InterPro" id="IPR011009">
    <property type="entry name" value="Kinase-like_dom_sf"/>
</dbReference>
<keyword evidence="8" id="KW-1185">Reference proteome</keyword>
<feature type="region of interest" description="Disordered" evidence="5">
    <location>
        <begin position="330"/>
        <end position="361"/>
    </location>
</feature>
<protein>
    <recommendedName>
        <fullName evidence="6">Protein kinase domain-containing protein</fullName>
    </recommendedName>
</protein>
<dbReference type="Gene3D" id="1.10.510.10">
    <property type="entry name" value="Transferase(Phosphotransferase) domain 1"/>
    <property type="match status" value="1"/>
</dbReference>
<evidence type="ECO:0000256" key="3">
    <source>
        <dbReference type="ARBA" id="ARBA00022777"/>
    </source>
</evidence>
<sequence>MNHWRILECLGQRGHGALFRVEDVRRPAEPLVMKISLRPGEGCFEDRVARLHAAHPNLARLHAHGRWTQPGGGFFYSVREDVRGLSLPAWVEAVNPTFLQIAALLSRLGALLDSMHARDTWHRDLHPNNIQVRESDSEPVLLDLRDGGNEALDSLLATPLSPELQVFRSPEALRFLRSNVGRTHASYRYLITDDLYSLGALAYWLATGHPPFSPSLASEQLHTAIELRAPVPPWEVNPRVPKPLGAIILRLMSKLPEARPYSGESLCAELMVAVSAGARSLWAKRVFDCAKDEVGQEVVPRCLLRPEPPSVALHPGPKLPRVVYFRSPAERQPSLAPSPPSKPRVVGGEFGGPPGPWSGMM</sequence>
<dbReference type="PROSITE" id="PS50011">
    <property type="entry name" value="PROTEIN_KINASE_DOM"/>
    <property type="match status" value="1"/>
</dbReference>
<evidence type="ECO:0000256" key="4">
    <source>
        <dbReference type="ARBA" id="ARBA00022840"/>
    </source>
</evidence>
<dbReference type="AlphaFoldDB" id="A0A085W3G8"/>
<evidence type="ECO:0000313" key="7">
    <source>
        <dbReference type="EMBL" id="KFE62231.1"/>
    </source>
</evidence>
<gene>
    <name evidence="7" type="ORF">DB31_4337</name>
</gene>
<evidence type="ECO:0000256" key="1">
    <source>
        <dbReference type="ARBA" id="ARBA00022679"/>
    </source>
</evidence>
<accession>A0A085W3G8</accession>
<dbReference type="PANTHER" id="PTHR43289:SF6">
    <property type="entry name" value="SERINE_THREONINE-PROTEIN KINASE NEKL-3"/>
    <property type="match status" value="1"/>
</dbReference>
<comment type="caution">
    <text evidence="7">The sequence shown here is derived from an EMBL/GenBank/DDBJ whole genome shotgun (WGS) entry which is preliminary data.</text>
</comment>
<evidence type="ECO:0000256" key="5">
    <source>
        <dbReference type="SAM" id="MobiDB-lite"/>
    </source>
</evidence>
<evidence type="ECO:0000256" key="2">
    <source>
        <dbReference type="ARBA" id="ARBA00022741"/>
    </source>
</evidence>
<evidence type="ECO:0000259" key="6">
    <source>
        <dbReference type="PROSITE" id="PS50011"/>
    </source>
</evidence>
<dbReference type="Proteomes" id="UP000028725">
    <property type="component" value="Unassembled WGS sequence"/>
</dbReference>
<dbReference type="GO" id="GO:0005524">
    <property type="term" value="F:ATP binding"/>
    <property type="evidence" value="ECO:0007669"/>
    <property type="project" value="UniProtKB-KW"/>
</dbReference>